<gene>
    <name evidence="1" type="ORF">BLM47_07170</name>
</gene>
<comment type="caution">
    <text evidence="1">The sequence shown here is derived from an EMBL/GenBank/DDBJ whole genome shotgun (WGS) entry which is preliminary data.</text>
</comment>
<dbReference type="EMBL" id="MOXJ01000014">
    <property type="protein sequence ID" value="PDO10498.1"/>
    <property type="molecule type" value="Genomic_DNA"/>
</dbReference>
<dbReference type="AlphaFoldDB" id="A0A2A6DZL6"/>
<evidence type="ECO:0000313" key="1">
    <source>
        <dbReference type="EMBL" id="PDO10498.1"/>
    </source>
</evidence>
<evidence type="ECO:0000313" key="2">
    <source>
        <dbReference type="Proteomes" id="UP000243688"/>
    </source>
</evidence>
<organism evidence="1 2">
    <name type="scientific">Candidatus Reconcilbacillus cellulovorans</name>
    <dbReference type="NCBI Taxonomy" id="1906605"/>
    <lineage>
        <taxon>Bacteria</taxon>
        <taxon>Bacillati</taxon>
        <taxon>Bacillota</taxon>
        <taxon>Bacilli</taxon>
        <taxon>Bacillales</taxon>
        <taxon>Paenibacillaceae</taxon>
        <taxon>Candidatus Reconcilbacillus</taxon>
    </lineage>
</organism>
<protein>
    <submittedName>
        <fullName evidence="1">Uncharacterized protein</fullName>
    </submittedName>
</protein>
<accession>A0A2A6DZL6</accession>
<sequence>MTLDNRVRVLDQKVLWRNGELWIPLRTVSEKLFSKNVSYHSEVAYISDHEAELSRGVAKVLKELLK</sequence>
<reference evidence="1 2" key="1">
    <citation type="submission" date="2016-12" db="EMBL/GenBank/DDBJ databases">
        <title>Candidatus Reconcilibacillus cellulovorans genome.</title>
        <authorList>
            <person name="Kolinko S."/>
            <person name="Wu Y.-W."/>
            <person name="Tachea F."/>
            <person name="Denzel E."/>
            <person name="Hiras J."/>
            <person name="Baecker N."/>
            <person name="Chan L.J."/>
            <person name="Eichorst S.A."/>
            <person name="Frey D."/>
            <person name="Adams P.D."/>
            <person name="Pray T."/>
            <person name="Tanjore D."/>
            <person name="Petzold C.J."/>
            <person name="Gladden J.M."/>
            <person name="Simmons B.A."/>
            <person name="Singer S.W."/>
        </authorList>
    </citation>
    <scope>NUCLEOTIDE SEQUENCE [LARGE SCALE GENOMIC DNA]</scope>
    <source>
        <strain evidence="1">JTherm</strain>
    </source>
</reference>
<proteinExistence type="predicted"/>
<dbReference type="Proteomes" id="UP000243688">
    <property type="component" value="Unassembled WGS sequence"/>
</dbReference>
<name>A0A2A6DZL6_9BACL</name>